<dbReference type="InterPro" id="IPR029062">
    <property type="entry name" value="Class_I_gatase-like"/>
</dbReference>
<dbReference type="Gene3D" id="3.40.50.880">
    <property type="match status" value="1"/>
</dbReference>
<feature type="domain" description="Glutamine amidotransferase" evidence="1">
    <location>
        <begin position="21"/>
        <end position="183"/>
    </location>
</feature>
<dbReference type="EMBL" id="QGDD01000004">
    <property type="protein sequence ID" value="PWN03009.1"/>
    <property type="molecule type" value="Genomic_DNA"/>
</dbReference>
<organism evidence="2 3">
    <name type="scientific">Nocardioides silvaticus</name>
    <dbReference type="NCBI Taxonomy" id="2201891"/>
    <lineage>
        <taxon>Bacteria</taxon>
        <taxon>Bacillati</taxon>
        <taxon>Actinomycetota</taxon>
        <taxon>Actinomycetes</taxon>
        <taxon>Propionibacteriales</taxon>
        <taxon>Nocardioidaceae</taxon>
        <taxon>Nocardioides</taxon>
    </lineage>
</organism>
<dbReference type="GO" id="GO:0005829">
    <property type="term" value="C:cytosol"/>
    <property type="evidence" value="ECO:0007669"/>
    <property type="project" value="TreeGrafter"/>
</dbReference>
<keyword evidence="3" id="KW-1185">Reference proteome</keyword>
<dbReference type="InterPro" id="IPR044992">
    <property type="entry name" value="ChyE-like"/>
</dbReference>
<dbReference type="InterPro" id="IPR017926">
    <property type="entry name" value="GATASE"/>
</dbReference>
<dbReference type="PANTHER" id="PTHR42695">
    <property type="entry name" value="GLUTAMINE AMIDOTRANSFERASE YLR126C-RELATED"/>
    <property type="match status" value="1"/>
</dbReference>
<name>A0A316TIF7_9ACTN</name>
<gene>
    <name evidence="2" type="ORF">DJ010_11595</name>
</gene>
<dbReference type="Pfam" id="PF00117">
    <property type="entry name" value="GATase"/>
    <property type="match status" value="1"/>
</dbReference>
<comment type="caution">
    <text evidence="2">The sequence shown here is derived from an EMBL/GenBank/DDBJ whole genome shotgun (WGS) entry which is preliminary data.</text>
</comment>
<dbReference type="OrthoDB" id="5196541at2"/>
<dbReference type="PROSITE" id="PS51273">
    <property type="entry name" value="GATASE_TYPE_1"/>
    <property type="match status" value="1"/>
</dbReference>
<dbReference type="PANTHER" id="PTHR42695:SF5">
    <property type="entry name" value="GLUTAMINE AMIDOTRANSFERASE YLR126C-RELATED"/>
    <property type="match status" value="1"/>
</dbReference>
<sequence>MSVLVVQHEDECPPALLGDWLVEAGVALDVRRPYADEALPSDLADHEGLVVLGGAMNANQDGTHPWLAPTKDLIRAAARDDVPTLGVCLGHQLAAVALGGEVGRCPRGRQIGVYDVGWTDAAATDPLFAGLASPRRAIQWNEDLVLTPPPGATLLAATALDEVQALRFGPAMWGIQWHPEATLEILTSWAASEPGPAADAGLDAVRGAAVELELAWRELGKAFAARLA</sequence>
<accession>A0A316TIF7</accession>
<dbReference type="CDD" id="cd01741">
    <property type="entry name" value="GATase1_1"/>
    <property type="match status" value="1"/>
</dbReference>
<proteinExistence type="predicted"/>
<evidence type="ECO:0000313" key="3">
    <source>
        <dbReference type="Proteomes" id="UP000245507"/>
    </source>
</evidence>
<dbReference type="AlphaFoldDB" id="A0A316TIF7"/>
<protein>
    <submittedName>
        <fullName evidence="2">GMP synthase</fullName>
    </submittedName>
</protein>
<dbReference type="RefSeq" id="WP_109693811.1">
    <property type="nucleotide sequence ID" value="NZ_QGDD01000004.1"/>
</dbReference>
<reference evidence="2 3" key="1">
    <citation type="submission" date="2018-05" db="EMBL/GenBank/DDBJ databases">
        <title>Nocardioides silvaticus genome.</title>
        <authorList>
            <person name="Li C."/>
            <person name="Wang G."/>
        </authorList>
    </citation>
    <scope>NUCLEOTIDE SEQUENCE [LARGE SCALE GENOMIC DNA]</scope>
    <source>
        <strain evidence="2 3">CCTCC AB 2018079</strain>
    </source>
</reference>
<evidence type="ECO:0000313" key="2">
    <source>
        <dbReference type="EMBL" id="PWN03009.1"/>
    </source>
</evidence>
<dbReference type="SUPFAM" id="SSF52317">
    <property type="entry name" value="Class I glutamine amidotransferase-like"/>
    <property type="match status" value="1"/>
</dbReference>
<evidence type="ECO:0000259" key="1">
    <source>
        <dbReference type="Pfam" id="PF00117"/>
    </source>
</evidence>
<dbReference type="Proteomes" id="UP000245507">
    <property type="component" value="Unassembled WGS sequence"/>
</dbReference>